<name>A0A7C4RTV4_9BACT</name>
<keyword evidence="4 6" id="KW-0689">Ribosomal protein</keyword>
<dbReference type="NCBIfam" id="NF004359">
    <property type="entry name" value="PRK05738.1-3"/>
    <property type="match status" value="1"/>
</dbReference>
<evidence type="ECO:0000256" key="4">
    <source>
        <dbReference type="ARBA" id="ARBA00022980"/>
    </source>
</evidence>
<dbReference type="NCBIfam" id="NF004366">
    <property type="entry name" value="PRK05738.3-2"/>
    <property type="match status" value="1"/>
</dbReference>
<gene>
    <name evidence="6" type="primary">rplW</name>
    <name evidence="7" type="ORF">ENS29_13885</name>
</gene>
<accession>A0A7C4RTV4</accession>
<keyword evidence="2 6" id="KW-0699">rRNA-binding</keyword>
<comment type="similarity">
    <text evidence="1 6">Belongs to the universal ribosomal protein uL23 family.</text>
</comment>
<dbReference type="GO" id="GO:0006412">
    <property type="term" value="P:translation"/>
    <property type="evidence" value="ECO:0007669"/>
    <property type="project" value="UniProtKB-UniRule"/>
</dbReference>
<dbReference type="FunFam" id="3.30.70.330:FF:000001">
    <property type="entry name" value="50S ribosomal protein L23"/>
    <property type="match status" value="1"/>
</dbReference>
<comment type="caution">
    <text evidence="7">The sequence shown here is derived from an EMBL/GenBank/DDBJ whole genome shotgun (WGS) entry which is preliminary data.</text>
</comment>
<sequence length="95" mass="11062">MNYLEILKKPVLTEKSNIQKEMANQVTFEVDPRANRIQIRQAVETAFKVQVESVQTMNVRGKAKRRGRIVGRQRNWKKAIVKLGPNQRIEIFEGI</sequence>
<keyword evidence="5 6" id="KW-0687">Ribonucleoprotein</keyword>
<evidence type="ECO:0000256" key="6">
    <source>
        <dbReference type="HAMAP-Rule" id="MF_01369"/>
    </source>
</evidence>
<evidence type="ECO:0000313" key="7">
    <source>
        <dbReference type="EMBL" id="HGU33919.1"/>
    </source>
</evidence>
<comment type="subunit">
    <text evidence="6">Part of the 50S ribosomal subunit. Contacts protein L29, and trigger factor when it is bound to the ribosome.</text>
</comment>
<dbReference type="Pfam" id="PF00276">
    <property type="entry name" value="Ribosomal_L23"/>
    <property type="match status" value="1"/>
</dbReference>
<dbReference type="SUPFAM" id="SSF54189">
    <property type="entry name" value="Ribosomal proteins S24e, L23 and L15e"/>
    <property type="match status" value="1"/>
</dbReference>
<keyword evidence="3 6" id="KW-0694">RNA-binding</keyword>
<evidence type="ECO:0000256" key="1">
    <source>
        <dbReference type="ARBA" id="ARBA00006700"/>
    </source>
</evidence>
<protein>
    <recommendedName>
        <fullName evidence="6">Large ribosomal subunit protein uL23</fullName>
    </recommendedName>
</protein>
<comment type="function">
    <text evidence="6">One of the early assembly proteins it binds 23S rRNA. One of the proteins that surrounds the polypeptide exit tunnel on the outside of the ribosome. Forms the main docking site for trigger factor binding to the ribosome.</text>
</comment>
<organism evidence="7">
    <name type="scientific">Desulfatirhabdium butyrativorans</name>
    <dbReference type="NCBI Taxonomy" id="340467"/>
    <lineage>
        <taxon>Bacteria</taxon>
        <taxon>Pseudomonadati</taxon>
        <taxon>Thermodesulfobacteriota</taxon>
        <taxon>Desulfobacteria</taxon>
        <taxon>Desulfobacterales</taxon>
        <taxon>Desulfatirhabdiaceae</taxon>
        <taxon>Desulfatirhabdium</taxon>
    </lineage>
</organism>
<dbReference type="InterPro" id="IPR012678">
    <property type="entry name" value="Ribosomal_uL23/eL15/eS24_sf"/>
</dbReference>
<dbReference type="InterPro" id="IPR012677">
    <property type="entry name" value="Nucleotide-bd_a/b_plait_sf"/>
</dbReference>
<evidence type="ECO:0000256" key="2">
    <source>
        <dbReference type="ARBA" id="ARBA00022730"/>
    </source>
</evidence>
<dbReference type="Gene3D" id="3.30.70.330">
    <property type="match status" value="1"/>
</dbReference>
<dbReference type="GO" id="GO:0003735">
    <property type="term" value="F:structural constituent of ribosome"/>
    <property type="evidence" value="ECO:0007669"/>
    <property type="project" value="InterPro"/>
</dbReference>
<dbReference type="NCBIfam" id="NF004363">
    <property type="entry name" value="PRK05738.2-4"/>
    <property type="match status" value="1"/>
</dbReference>
<dbReference type="GO" id="GO:1990904">
    <property type="term" value="C:ribonucleoprotein complex"/>
    <property type="evidence" value="ECO:0007669"/>
    <property type="project" value="UniProtKB-KW"/>
</dbReference>
<proteinExistence type="inferred from homology"/>
<dbReference type="InterPro" id="IPR013025">
    <property type="entry name" value="Ribosomal_uL23-like"/>
</dbReference>
<dbReference type="HAMAP" id="MF_01369_B">
    <property type="entry name" value="Ribosomal_uL23_B"/>
    <property type="match status" value="1"/>
</dbReference>
<dbReference type="PANTHER" id="PTHR11620">
    <property type="entry name" value="60S RIBOSOMAL PROTEIN L23A"/>
    <property type="match status" value="1"/>
</dbReference>
<dbReference type="GO" id="GO:0019843">
    <property type="term" value="F:rRNA binding"/>
    <property type="evidence" value="ECO:0007669"/>
    <property type="project" value="UniProtKB-UniRule"/>
</dbReference>
<dbReference type="GO" id="GO:0005840">
    <property type="term" value="C:ribosome"/>
    <property type="evidence" value="ECO:0007669"/>
    <property type="project" value="UniProtKB-KW"/>
</dbReference>
<evidence type="ECO:0000256" key="3">
    <source>
        <dbReference type="ARBA" id="ARBA00022884"/>
    </source>
</evidence>
<dbReference type="AlphaFoldDB" id="A0A7C4RTV4"/>
<dbReference type="EMBL" id="DSUH01000321">
    <property type="protein sequence ID" value="HGU33919.1"/>
    <property type="molecule type" value="Genomic_DNA"/>
</dbReference>
<evidence type="ECO:0000256" key="5">
    <source>
        <dbReference type="ARBA" id="ARBA00023274"/>
    </source>
</evidence>
<reference evidence="7" key="1">
    <citation type="journal article" date="2020" name="mSystems">
        <title>Genome- and Community-Level Interaction Insights into Carbon Utilization and Element Cycling Functions of Hydrothermarchaeota in Hydrothermal Sediment.</title>
        <authorList>
            <person name="Zhou Z."/>
            <person name="Liu Y."/>
            <person name="Xu W."/>
            <person name="Pan J."/>
            <person name="Luo Z.H."/>
            <person name="Li M."/>
        </authorList>
    </citation>
    <scope>NUCLEOTIDE SEQUENCE [LARGE SCALE GENOMIC DNA]</scope>
    <source>
        <strain evidence="7">SpSt-477</strain>
    </source>
</reference>